<name>A0ABV0F296_9ENTE</name>
<dbReference type="EMBL" id="MAEI02000001">
    <property type="protein sequence ID" value="MEO1782176.1"/>
    <property type="molecule type" value="Genomic_DNA"/>
</dbReference>
<organism evidence="1 2">
    <name type="scientific">Enterococcus diestrammenae</name>
    <dbReference type="NCBI Taxonomy" id="1155073"/>
    <lineage>
        <taxon>Bacteria</taxon>
        <taxon>Bacillati</taxon>
        <taxon>Bacillota</taxon>
        <taxon>Bacilli</taxon>
        <taxon>Lactobacillales</taxon>
        <taxon>Enterococcaceae</taxon>
        <taxon>Enterococcus</taxon>
    </lineage>
</organism>
<keyword evidence="2" id="KW-1185">Reference proteome</keyword>
<gene>
    <name evidence="1" type="ORF">BAU18_001769</name>
</gene>
<accession>A0ABV0F296</accession>
<proteinExistence type="predicted"/>
<reference evidence="1 2" key="2">
    <citation type="submission" date="2024-02" db="EMBL/GenBank/DDBJ databases">
        <title>The Genome Sequence of Enterococcus diestrammenae JM9A.</title>
        <authorList>
            <person name="Earl A."/>
            <person name="Manson A."/>
            <person name="Gilmore M."/>
            <person name="Sanders J."/>
            <person name="Shea T."/>
            <person name="Howe W."/>
            <person name="Livny J."/>
            <person name="Cuomo C."/>
            <person name="Neafsey D."/>
            <person name="Birren B."/>
        </authorList>
    </citation>
    <scope>NUCLEOTIDE SEQUENCE [LARGE SCALE GENOMIC DNA]</scope>
    <source>
        <strain evidence="1 2">JM9A</strain>
    </source>
</reference>
<dbReference type="RefSeq" id="WP_161868698.1">
    <property type="nucleotide sequence ID" value="NZ_MAEI02000001.1"/>
</dbReference>
<comment type="caution">
    <text evidence="1">The sequence shown here is derived from an EMBL/GenBank/DDBJ whole genome shotgun (WGS) entry which is preliminary data.</text>
</comment>
<dbReference type="Proteomes" id="UP001429357">
    <property type="component" value="Unassembled WGS sequence"/>
</dbReference>
<sequence length="96" mass="10987">MENEVVCMRFKELKEVVASLENNPVVNDETKIFLNTGWDSIQEILPEAISVENAQLVWVEDPLTLERFPGYSLQARETAFETTAETEPVIVIKNLY</sequence>
<protein>
    <submittedName>
        <fullName evidence="1">Uncharacterized protein</fullName>
    </submittedName>
</protein>
<reference evidence="2" key="1">
    <citation type="submission" date="2016-06" db="EMBL/GenBank/DDBJ databases">
        <title>Four novel species of enterococci isolated from chicken manure.</title>
        <authorList>
            <person name="Van Tyne D."/>
        </authorList>
    </citation>
    <scope>NUCLEOTIDE SEQUENCE [LARGE SCALE GENOMIC DNA]</scope>
    <source>
        <strain evidence="2">JM9A</strain>
    </source>
</reference>
<evidence type="ECO:0000313" key="2">
    <source>
        <dbReference type="Proteomes" id="UP001429357"/>
    </source>
</evidence>
<evidence type="ECO:0000313" key="1">
    <source>
        <dbReference type="EMBL" id="MEO1782176.1"/>
    </source>
</evidence>